<evidence type="ECO:0000313" key="3">
    <source>
        <dbReference type="EMBL" id="OSX66147.1"/>
    </source>
</evidence>
<dbReference type="Proteomes" id="UP000194127">
    <property type="component" value="Unassembled WGS sequence"/>
</dbReference>
<dbReference type="EMBL" id="KZ110592">
    <property type="protein sequence ID" value="OSX66147.1"/>
    <property type="molecule type" value="Genomic_DNA"/>
</dbReference>
<reference evidence="3 4" key="1">
    <citation type="submission" date="2017-04" db="EMBL/GenBank/DDBJ databases">
        <title>Genome Sequence of the Model Brown-Rot Fungus Postia placenta SB12.</title>
        <authorList>
            <consortium name="DOE Joint Genome Institute"/>
            <person name="Gaskell J."/>
            <person name="Kersten P."/>
            <person name="Larrondo L.F."/>
            <person name="Canessa P."/>
            <person name="Martinez D."/>
            <person name="Hibbett D."/>
            <person name="Schmoll M."/>
            <person name="Kubicek C.P."/>
            <person name="Martinez A.T."/>
            <person name="Yadav J."/>
            <person name="Master E."/>
            <person name="Magnuson J.K."/>
            <person name="James T."/>
            <person name="Yaver D."/>
            <person name="Berka R."/>
            <person name="Labutti K."/>
            <person name="Lipzen A."/>
            <person name="Aerts A."/>
            <person name="Barry K."/>
            <person name="Henrissat B."/>
            <person name="Blanchette R."/>
            <person name="Grigoriev I."/>
            <person name="Cullen D."/>
        </authorList>
    </citation>
    <scope>NUCLEOTIDE SEQUENCE [LARGE SCALE GENOMIC DNA]</scope>
    <source>
        <strain evidence="3 4">MAD-698-R-SB12</strain>
    </source>
</reference>
<dbReference type="RefSeq" id="XP_024342941.1">
    <property type="nucleotide sequence ID" value="XM_024484256.1"/>
</dbReference>
<proteinExistence type="predicted"/>
<protein>
    <recommendedName>
        <fullName evidence="2">Enhancer of polycomb-like N-terminal domain-containing protein</fullName>
    </recommendedName>
</protein>
<evidence type="ECO:0000259" key="2">
    <source>
        <dbReference type="Pfam" id="PF10513"/>
    </source>
</evidence>
<dbReference type="OrthoDB" id="435275at2759"/>
<accession>A0A1X6NBZ4</accession>
<name>A0A1X6NBZ4_9APHY</name>
<sequence length="305" mass="35054">MVSNVGSRRTRKKQAVTIRPNERVRIEKKITFEESERDEEEFSIDDDPAAGIDDGDRNQVHLQAALAAQSVGKTSTRTDTTAQIPIPTCEGIVVNYEEMYTSPWSDPDTYLEFSDTVEQSISFAFFGGGVYYMDECDKEWLHGVNAEISRNKRRSAMRTTRSASDITEDEFEFIMAWFEWSATSKENPNFVPDSQVRPVDHQPLISSDSGVSMEDTGASLKWNINDEWLKDRLSPITKFASSKIPNWIYSLRSERVLHLGQTLYPHWHRRRLEKITQAYRKHATVDEEQTLVATLWWQGYKGVGI</sequence>
<evidence type="ECO:0000313" key="4">
    <source>
        <dbReference type="Proteomes" id="UP000194127"/>
    </source>
</evidence>
<dbReference type="InterPro" id="IPR019542">
    <property type="entry name" value="Enhancer_polycomb-like_N"/>
</dbReference>
<evidence type="ECO:0000256" key="1">
    <source>
        <dbReference type="SAM" id="MobiDB-lite"/>
    </source>
</evidence>
<dbReference type="AlphaFoldDB" id="A0A1X6NBZ4"/>
<dbReference type="GeneID" id="36329205"/>
<dbReference type="STRING" id="670580.A0A1X6NBZ4"/>
<feature type="region of interest" description="Disordered" evidence="1">
    <location>
        <begin position="32"/>
        <end position="55"/>
    </location>
</feature>
<organism evidence="3 4">
    <name type="scientific">Postia placenta MAD-698-R-SB12</name>
    <dbReference type="NCBI Taxonomy" id="670580"/>
    <lineage>
        <taxon>Eukaryota</taxon>
        <taxon>Fungi</taxon>
        <taxon>Dikarya</taxon>
        <taxon>Basidiomycota</taxon>
        <taxon>Agaricomycotina</taxon>
        <taxon>Agaricomycetes</taxon>
        <taxon>Polyporales</taxon>
        <taxon>Adustoporiaceae</taxon>
        <taxon>Rhodonia</taxon>
    </lineage>
</organism>
<keyword evidence="4" id="KW-1185">Reference proteome</keyword>
<feature type="domain" description="Enhancer of polycomb-like N-terminal" evidence="2">
    <location>
        <begin position="33"/>
        <end position="179"/>
    </location>
</feature>
<dbReference type="Pfam" id="PF10513">
    <property type="entry name" value="EPL1"/>
    <property type="match status" value="1"/>
</dbReference>
<gene>
    <name evidence="3" type="ORF">POSPLADRAFT_1132814</name>
</gene>
<feature type="compositionally biased region" description="Acidic residues" evidence="1">
    <location>
        <begin position="35"/>
        <end position="48"/>
    </location>
</feature>